<organism evidence="4 6">
    <name type="scientific">Paenibacillus lignilyticus</name>
    <dbReference type="NCBI Taxonomy" id="1172615"/>
    <lineage>
        <taxon>Bacteria</taxon>
        <taxon>Bacillati</taxon>
        <taxon>Bacillota</taxon>
        <taxon>Bacilli</taxon>
        <taxon>Bacillales</taxon>
        <taxon>Paenibacillaceae</taxon>
        <taxon>Paenibacillus</taxon>
    </lineage>
</organism>
<evidence type="ECO:0000256" key="1">
    <source>
        <dbReference type="ARBA" id="ARBA00023125"/>
    </source>
</evidence>
<dbReference type="Pfam" id="PF00440">
    <property type="entry name" value="TetR_N"/>
    <property type="match status" value="1"/>
</dbReference>
<sequence>MELKSRVMKAAIEVFDEKGIRFTMDDLSAKLGISKRTLYEQIGNKEDVIRLFIQEAFASIKEQEQRILSDSSLDVIEKLKRVIPIMPAVSDVLDYRRVYEIEKTYPKLFAEIEGHLQADWDQTMALIEEGIRQKRIKPIHPVILKEMIVGTMNRMLKDRFLMDTNLTYDEALKEMIDILFTGILHEAPL</sequence>
<dbReference type="SUPFAM" id="SSF46689">
    <property type="entry name" value="Homeodomain-like"/>
    <property type="match status" value="1"/>
</dbReference>
<keyword evidence="6" id="KW-1185">Reference proteome</keyword>
<keyword evidence="1 2" id="KW-0238">DNA-binding</keyword>
<accession>A0ABS5C7E3</accession>
<dbReference type="Gene3D" id="1.10.357.10">
    <property type="entry name" value="Tetracycline Repressor, domain 2"/>
    <property type="match status" value="1"/>
</dbReference>
<feature type="domain" description="HTH tetR-type" evidence="3">
    <location>
        <begin position="1"/>
        <end position="60"/>
    </location>
</feature>
<dbReference type="PRINTS" id="PR00455">
    <property type="entry name" value="HTHTETR"/>
</dbReference>
<dbReference type="RefSeq" id="WP_210655514.1">
    <property type="nucleotide sequence ID" value="NZ_JAGKSP010000001.1"/>
</dbReference>
<dbReference type="EMBL" id="JAGKSP010000001">
    <property type="protein sequence ID" value="MBP3961833.1"/>
    <property type="molecule type" value="Genomic_DNA"/>
</dbReference>
<evidence type="ECO:0000313" key="6">
    <source>
        <dbReference type="Proteomes" id="UP000673394"/>
    </source>
</evidence>
<evidence type="ECO:0000256" key="2">
    <source>
        <dbReference type="PROSITE-ProRule" id="PRU00335"/>
    </source>
</evidence>
<reference evidence="4 6" key="1">
    <citation type="submission" date="2021-04" db="EMBL/GenBank/DDBJ databases">
        <title>Paenibacillus sp. DLE-14 whole genome sequence.</title>
        <authorList>
            <person name="Ham Y.J."/>
        </authorList>
    </citation>
    <scope>NUCLEOTIDE SEQUENCE [LARGE SCALE GENOMIC DNA]</scope>
    <source>
        <strain evidence="4 6">DLE-14</strain>
    </source>
</reference>
<name>A0ABS5C7E3_9BACL</name>
<dbReference type="InterPro" id="IPR001647">
    <property type="entry name" value="HTH_TetR"/>
</dbReference>
<protein>
    <submittedName>
        <fullName evidence="4">TetR/AcrR family transcriptional regulator</fullName>
    </submittedName>
</protein>
<dbReference type="Gene3D" id="1.10.10.60">
    <property type="entry name" value="Homeodomain-like"/>
    <property type="match status" value="1"/>
</dbReference>
<evidence type="ECO:0000313" key="5">
    <source>
        <dbReference type="EMBL" id="MBP3963496.1"/>
    </source>
</evidence>
<proteinExistence type="predicted"/>
<comment type="caution">
    <text evidence="4">The sequence shown here is derived from an EMBL/GenBank/DDBJ whole genome shotgun (WGS) entry which is preliminary data.</text>
</comment>
<evidence type="ECO:0000259" key="3">
    <source>
        <dbReference type="PROSITE" id="PS50977"/>
    </source>
</evidence>
<dbReference type="Proteomes" id="UP000673394">
    <property type="component" value="Unassembled WGS sequence"/>
</dbReference>
<dbReference type="PROSITE" id="PS50977">
    <property type="entry name" value="HTH_TETR_2"/>
    <property type="match status" value="1"/>
</dbReference>
<gene>
    <name evidence="4" type="ORF">I8J30_03850</name>
    <name evidence="5" type="ORF">I8J30_12345</name>
</gene>
<dbReference type="SUPFAM" id="SSF48498">
    <property type="entry name" value="Tetracyclin repressor-like, C-terminal domain"/>
    <property type="match status" value="1"/>
</dbReference>
<feature type="DNA-binding region" description="H-T-H motif" evidence="2">
    <location>
        <begin position="23"/>
        <end position="42"/>
    </location>
</feature>
<dbReference type="InterPro" id="IPR009057">
    <property type="entry name" value="Homeodomain-like_sf"/>
</dbReference>
<dbReference type="InterPro" id="IPR036271">
    <property type="entry name" value="Tet_transcr_reg_TetR-rel_C_sf"/>
</dbReference>
<dbReference type="EMBL" id="JAGKSP010000004">
    <property type="protein sequence ID" value="MBP3963496.1"/>
    <property type="molecule type" value="Genomic_DNA"/>
</dbReference>
<evidence type="ECO:0000313" key="4">
    <source>
        <dbReference type="EMBL" id="MBP3961833.1"/>
    </source>
</evidence>